<proteinExistence type="predicted"/>
<dbReference type="KEGG" id="buu:WS70_12030"/>
<keyword evidence="2" id="KW-1185">Reference proteome</keyword>
<dbReference type="InterPro" id="IPR021333">
    <property type="entry name" value="DUF2946"/>
</dbReference>
<organism evidence="1 2">
    <name type="scientific">Burkholderia mayonis</name>
    <dbReference type="NCBI Taxonomy" id="1385591"/>
    <lineage>
        <taxon>Bacteria</taxon>
        <taxon>Pseudomonadati</taxon>
        <taxon>Pseudomonadota</taxon>
        <taxon>Betaproteobacteria</taxon>
        <taxon>Burkholderiales</taxon>
        <taxon>Burkholderiaceae</taxon>
        <taxon>Burkholderia</taxon>
        <taxon>pseudomallei group</taxon>
    </lineage>
</organism>
<evidence type="ECO:0000313" key="1">
    <source>
        <dbReference type="EMBL" id="AOJ02465.1"/>
    </source>
</evidence>
<reference evidence="1 2" key="1">
    <citation type="submission" date="2015-12" db="EMBL/GenBank/DDBJ databases">
        <title>Diversity of Burkholderia near neighbor genomes.</title>
        <authorList>
            <person name="Sahl J."/>
            <person name="Wagner D."/>
            <person name="Keim P."/>
        </authorList>
    </citation>
    <scope>NUCLEOTIDE SEQUENCE [LARGE SCALE GENOMIC DNA]</scope>
    <source>
        <strain evidence="1 2">BDU6</strain>
    </source>
</reference>
<dbReference type="Proteomes" id="UP000062519">
    <property type="component" value="Chromosome 1"/>
</dbReference>
<accession>A0A1B4FFL1</accession>
<dbReference type="AlphaFoldDB" id="A0A1B4FFL1"/>
<protein>
    <submittedName>
        <fullName evidence="1">Uncharacterized protein</fullName>
    </submittedName>
</protein>
<evidence type="ECO:0000313" key="2">
    <source>
        <dbReference type="Proteomes" id="UP000062519"/>
    </source>
</evidence>
<sequence length="126" mass="13133">MRSLLHRKIGSILGLLAILMAALAPTVSHTLSNSHHFGELSSAFCSAQDNNDATSSGSSPSSEKAAHWQACAYCGLLAHTPVVPSTTAEFAPTSWTVQATAAAPISPPRRVFPFIAAQPRAPPVLS</sequence>
<dbReference type="Pfam" id="PF11162">
    <property type="entry name" value="DUF2946"/>
    <property type="match status" value="1"/>
</dbReference>
<gene>
    <name evidence="1" type="ORF">WS70_12030</name>
</gene>
<name>A0A1B4FFL1_9BURK</name>
<dbReference type="EMBL" id="CP013386">
    <property type="protein sequence ID" value="AOJ02465.1"/>
    <property type="molecule type" value="Genomic_DNA"/>
</dbReference>